<keyword evidence="3" id="KW-1185">Reference proteome</keyword>
<protein>
    <recommendedName>
        <fullName evidence="4">Outer membrane protein beta-barrel domain-containing protein</fullName>
    </recommendedName>
</protein>
<dbReference type="HOGENOM" id="CLU_1358840_0_0_0"/>
<feature type="signal peptide" evidence="1">
    <location>
        <begin position="1"/>
        <end position="25"/>
    </location>
</feature>
<feature type="chain" id="PRO_5003234006" description="Outer membrane protein beta-barrel domain-containing protein" evidence="1">
    <location>
        <begin position="26"/>
        <end position="201"/>
    </location>
</feature>
<evidence type="ECO:0000313" key="3">
    <source>
        <dbReference type="Proteomes" id="UP000000343"/>
    </source>
</evidence>
<dbReference type="SUPFAM" id="SSF56925">
    <property type="entry name" value="OMPA-like"/>
    <property type="match status" value="1"/>
</dbReference>
<organism evidence="3">
    <name type="scientific">Granulicella tundricola (strain ATCC BAA-1859 / DSM 23138 / MP5ACTX9)</name>
    <dbReference type="NCBI Taxonomy" id="1198114"/>
    <lineage>
        <taxon>Bacteria</taxon>
        <taxon>Pseudomonadati</taxon>
        <taxon>Acidobacteriota</taxon>
        <taxon>Terriglobia</taxon>
        <taxon>Terriglobales</taxon>
        <taxon>Acidobacteriaceae</taxon>
        <taxon>Granulicella</taxon>
    </lineage>
</organism>
<sequence length="201" mass="21232">MHSIKLARVAASMAAVALFAAPALRAQARFAQTAPATWDIFGGYSALLPTGSNNNGINAKGFDVSISQRPYTSARWIGGTIEGSGSYLPSTVTTSGLNTIKTTASYYTLLGGPSVLLPARHIRPFARILFGTVIARSSTTVNGFTTSTRPATFAYSVGGGLDVPITHLFSLRAQADWLQFHNQDTSSTDKIRTSAGLAARF</sequence>
<keyword evidence="1" id="KW-0732">Signal</keyword>
<dbReference type="Gene3D" id="2.40.160.20">
    <property type="match status" value="1"/>
</dbReference>
<dbReference type="AlphaFoldDB" id="E8WZG9"/>
<accession>E8WZG9</accession>
<evidence type="ECO:0000313" key="2">
    <source>
        <dbReference type="EMBL" id="ADW68857.1"/>
    </source>
</evidence>
<reference evidence="3" key="1">
    <citation type="submission" date="2011-01" db="EMBL/GenBank/DDBJ databases">
        <title>Complete sequence of chromosome of Acidobacterium sp. MP5ACTX9.</title>
        <authorList>
            <consortium name="US DOE Joint Genome Institute"/>
            <person name="Lucas S."/>
            <person name="Copeland A."/>
            <person name="Lapidus A."/>
            <person name="Cheng J.-F."/>
            <person name="Goodwin L."/>
            <person name="Pitluck S."/>
            <person name="Teshima H."/>
            <person name="Detter J.C."/>
            <person name="Han C."/>
            <person name="Tapia R."/>
            <person name="Land M."/>
            <person name="Hauser L."/>
            <person name="Kyrpides N."/>
            <person name="Ivanova N."/>
            <person name="Ovchinnikova G."/>
            <person name="Pagani I."/>
            <person name="Rawat S.R."/>
            <person name="Mannisto M."/>
            <person name="Haggblom M.M."/>
            <person name="Woyke T."/>
        </authorList>
    </citation>
    <scope>NUCLEOTIDE SEQUENCE [LARGE SCALE GENOMIC DNA]</scope>
    <source>
        <strain evidence="3">MP5ACTX9</strain>
    </source>
</reference>
<dbReference type="RefSeq" id="WP_013580176.1">
    <property type="nucleotide sequence ID" value="NC_015064.1"/>
</dbReference>
<dbReference type="PaxDb" id="1198114-AciX9_1809"/>
<gene>
    <name evidence="2" type="ordered locus">AciX9_1809</name>
</gene>
<name>E8WZG9_GRATM</name>
<dbReference type="InterPro" id="IPR011250">
    <property type="entry name" value="OMP/PagP_B-barrel"/>
</dbReference>
<dbReference type="EMBL" id="CP002480">
    <property type="protein sequence ID" value="ADW68857.1"/>
    <property type="molecule type" value="Genomic_DNA"/>
</dbReference>
<dbReference type="Proteomes" id="UP000000343">
    <property type="component" value="Chromosome"/>
</dbReference>
<proteinExistence type="predicted"/>
<evidence type="ECO:0008006" key="4">
    <source>
        <dbReference type="Google" id="ProtNLM"/>
    </source>
</evidence>
<dbReference type="KEGG" id="acm:AciX9_1809"/>
<evidence type="ECO:0000256" key="1">
    <source>
        <dbReference type="SAM" id="SignalP"/>
    </source>
</evidence>